<dbReference type="PROSITE" id="PS50011">
    <property type="entry name" value="PROTEIN_KINASE_DOM"/>
    <property type="match status" value="1"/>
</dbReference>
<dbReference type="InterPro" id="IPR011990">
    <property type="entry name" value="TPR-like_helical_dom_sf"/>
</dbReference>
<dbReference type="GO" id="GO:0005524">
    <property type="term" value="F:ATP binding"/>
    <property type="evidence" value="ECO:0007669"/>
    <property type="project" value="InterPro"/>
</dbReference>
<comment type="similarity">
    <text evidence="1">Belongs to the sel-1 family.</text>
</comment>
<evidence type="ECO:0000313" key="5">
    <source>
        <dbReference type="Proteomes" id="UP000268093"/>
    </source>
</evidence>
<dbReference type="GO" id="GO:0004672">
    <property type="term" value="F:protein kinase activity"/>
    <property type="evidence" value="ECO:0007669"/>
    <property type="project" value="InterPro"/>
</dbReference>
<evidence type="ECO:0000313" key="4">
    <source>
        <dbReference type="EMBL" id="RUP43514.1"/>
    </source>
</evidence>
<dbReference type="OrthoDB" id="272077at2759"/>
<feature type="region of interest" description="Disordered" evidence="2">
    <location>
        <begin position="1"/>
        <end position="37"/>
    </location>
</feature>
<dbReference type="InterPro" id="IPR050767">
    <property type="entry name" value="Sel1_AlgK"/>
</dbReference>
<dbReference type="EMBL" id="RBNI01010809">
    <property type="protein sequence ID" value="RUP43514.1"/>
    <property type="molecule type" value="Genomic_DNA"/>
</dbReference>
<dbReference type="PANTHER" id="PTHR11102">
    <property type="entry name" value="SEL-1-LIKE PROTEIN"/>
    <property type="match status" value="1"/>
</dbReference>
<evidence type="ECO:0000256" key="1">
    <source>
        <dbReference type="ARBA" id="ARBA00038101"/>
    </source>
</evidence>
<dbReference type="InterPro" id="IPR011009">
    <property type="entry name" value="Kinase-like_dom_sf"/>
</dbReference>
<reference evidence="4 5" key="1">
    <citation type="journal article" date="2018" name="New Phytol.">
        <title>Phylogenomics of Endogonaceae and evolution of mycorrhizas within Mucoromycota.</title>
        <authorList>
            <person name="Chang Y."/>
            <person name="Desiro A."/>
            <person name="Na H."/>
            <person name="Sandor L."/>
            <person name="Lipzen A."/>
            <person name="Clum A."/>
            <person name="Barry K."/>
            <person name="Grigoriev I.V."/>
            <person name="Martin F.M."/>
            <person name="Stajich J.E."/>
            <person name="Smith M.E."/>
            <person name="Bonito G."/>
            <person name="Spatafora J.W."/>
        </authorList>
    </citation>
    <scope>NUCLEOTIDE SEQUENCE [LARGE SCALE GENOMIC DNA]</scope>
    <source>
        <strain evidence="4 5">GMNB39</strain>
    </source>
</reference>
<comment type="caution">
    <text evidence="4">The sequence shown here is derived from an EMBL/GenBank/DDBJ whole genome shotgun (WGS) entry which is preliminary data.</text>
</comment>
<dbReference type="Pfam" id="PF08238">
    <property type="entry name" value="Sel1"/>
    <property type="match status" value="5"/>
</dbReference>
<dbReference type="Proteomes" id="UP000268093">
    <property type="component" value="Unassembled WGS sequence"/>
</dbReference>
<protein>
    <recommendedName>
        <fullName evidence="3">Protein kinase domain-containing protein</fullName>
    </recommendedName>
</protein>
<keyword evidence="5" id="KW-1185">Reference proteome</keyword>
<dbReference type="Pfam" id="PF07714">
    <property type="entry name" value="PK_Tyr_Ser-Thr"/>
    <property type="match status" value="1"/>
</dbReference>
<dbReference type="Gene3D" id="1.25.40.10">
    <property type="entry name" value="Tetratricopeptide repeat domain"/>
    <property type="match status" value="3"/>
</dbReference>
<dbReference type="AlphaFoldDB" id="A0A433CY48"/>
<name>A0A433CY48_9FUNG</name>
<dbReference type="SUPFAM" id="SSF56112">
    <property type="entry name" value="Protein kinase-like (PK-like)"/>
    <property type="match status" value="1"/>
</dbReference>
<dbReference type="InterPro" id="IPR000719">
    <property type="entry name" value="Prot_kinase_dom"/>
</dbReference>
<feature type="domain" description="Protein kinase" evidence="3">
    <location>
        <begin position="97"/>
        <end position="352"/>
    </location>
</feature>
<proteinExistence type="inferred from homology"/>
<organism evidence="4 5">
    <name type="scientific">Jimgerdemannia flammicorona</name>
    <dbReference type="NCBI Taxonomy" id="994334"/>
    <lineage>
        <taxon>Eukaryota</taxon>
        <taxon>Fungi</taxon>
        <taxon>Fungi incertae sedis</taxon>
        <taxon>Mucoromycota</taxon>
        <taxon>Mucoromycotina</taxon>
        <taxon>Endogonomycetes</taxon>
        <taxon>Endogonales</taxon>
        <taxon>Endogonaceae</taxon>
        <taxon>Jimgerdemannia</taxon>
    </lineage>
</organism>
<accession>A0A433CY48</accession>
<dbReference type="SMART" id="SM00671">
    <property type="entry name" value="SEL1"/>
    <property type="match status" value="7"/>
</dbReference>
<dbReference type="InterPro" id="IPR006597">
    <property type="entry name" value="Sel1-like"/>
</dbReference>
<dbReference type="SUPFAM" id="SSF81901">
    <property type="entry name" value="HCP-like"/>
    <property type="match status" value="2"/>
</dbReference>
<gene>
    <name evidence="4" type="ORF">BC936DRAFT_137059</name>
</gene>
<evidence type="ECO:0000259" key="3">
    <source>
        <dbReference type="PROSITE" id="PS50011"/>
    </source>
</evidence>
<feature type="compositionally biased region" description="Basic and acidic residues" evidence="2">
    <location>
        <begin position="14"/>
        <end position="25"/>
    </location>
</feature>
<dbReference type="InterPro" id="IPR001245">
    <property type="entry name" value="Ser-Thr/Tyr_kinase_cat_dom"/>
</dbReference>
<evidence type="ECO:0000256" key="2">
    <source>
        <dbReference type="SAM" id="MobiDB-lite"/>
    </source>
</evidence>
<dbReference type="Gene3D" id="1.10.510.10">
    <property type="entry name" value="Transferase(Phosphotransferase) domain 1"/>
    <property type="match status" value="1"/>
</dbReference>
<dbReference type="PANTHER" id="PTHR11102:SF160">
    <property type="entry name" value="ERAD-ASSOCIATED E3 UBIQUITIN-PROTEIN LIGASE COMPONENT HRD3"/>
    <property type="match status" value="1"/>
</dbReference>
<sequence length="836" mass="91910">MASTAPYFFDDDNKETCLDTQERTPPETPTATDFGDVSKDTWFDTKTHIIDVEKPETLTLAVTPLLTEMPTTPIATAASSPTPAPQLEHVIQWLPTRSVTRGNHNGSAGSVAAYDGKYRGIDVVINEVCVGEDEKVEEVEIAIRQELASLYRLRHCNFVSYPIGLHQTEDAISLVIEVAENGGLAKYLRRGNLKNDWYTKARICLDIADAVGEMHTNGIAHGNLKAENLNGLGSRSNYTSVIQDDDDELDHTPRYTAPENLLDDINPTFDQQILSDIYGLGMIMWEVSTDGKQPFSDCDDDTAIKHAISTGPPDFPRTIPAAFAKIIRGTLISNPSTRLALPTILHDLNAYLSKASGAASTSKPAADNAAHETGLTYYTAHDFASALPHFTLAASQDHVPSLRLLGLCEKALGTDPSRAFGWFTRSADAGDLEGQFHLAACHEDGYGTERNMEAALDWYQASAMAGNASSLERLYRAVAVERNEAVLKWFCSISDLERGIVAPTELETAARDHEDTIAACVLARWYEGAGEKEPAVGWLLTAAEGGNVLALDEVCELYRANGIVTEEQEARAWALFRKEATAGDKESVRVVCRMVAAEEGDPNNDDDAAGNETLRWVYSTIRRGENDSAFLNEIRRSANDAPHDGQRDAQYVLAKLYHSGALPSEDAETALRWYLRSASQGHLKGQCMTAHWYRDQDREDVLAYEWFAKAAAGGDSAAQFEAGECLRTGRGAARDEEEATRWFRTSAAGGYGRAVSKLCEAVFMEWAVDVEAAWIDSRTFEWIYEMTRKFRASNPLLEGLRRVAAAGDANAEIVLAKMGQLERETERGEDDDAEMF</sequence>